<evidence type="ECO:0000256" key="1">
    <source>
        <dbReference type="SAM" id="MobiDB-lite"/>
    </source>
</evidence>
<evidence type="ECO:0000313" key="4">
    <source>
        <dbReference type="Proteomes" id="UP000221165"/>
    </source>
</evidence>
<comment type="caution">
    <text evidence="3">The sequence shown here is derived from an EMBL/GenBank/DDBJ whole genome shotgun (WGS) entry which is preliminary data.</text>
</comment>
<dbReference type="VEuPathDB" id="ToxoDB:CSUI_009034"/>
<feature type="signal peptide" evidence="2">
    <location>
        <begin position="1"/>
        <end position="25"/>
    </location>
</feature>
<name>A0A2C6KHX5_9APIC</name>
<sequence>MSLSKHLSFLSLLLIHSFLHYACLASADEQPRGSQEAAGSSSFGDETSDGDDASDSRSILKIPSSVNPQYGPRCDIFRGVEPFWVPPVTGSHHYWQRTVLPVRTTPALVDLRSYFTVGMYEAAPQVSLFSQASAGAGGESGVHVPKNKVRAPTLEPESWKEARALAQFSDIIHCPDVVIRAMESALLWVLDRVVSSLDLPHEEDQNWLKRPTGLGDTIQLVEECRRIQSSFLSVQQTEEGDLATSISDLLGMIEKVFKEDMVRRVRFWVVAANRPLPHSDEGCGFYTHEQETNAWLLSNKILHKTNVITTSVIDSELVDCQHIQYTSASRPTLQVLFKGNGDKNYKQHFCSYSVTAWLAYAINSMNAAVLPSNAASAGDQLRRMARELQAHPHFNSLPSQLADLVAFGSEE</sequence>
<keyword evidence="2" id="KW-0732">Signal</keyword>
<keyword evidence="4" id="KW-1185">Reference proteome</keyword>
<gene>
    <name evidence="3" type="ORF">CSUI_009034</name>
</gene>
<protein>
    <recommendedName>
        <fullName evidence="5">Transmembrane protein</fullName>
    </recommendedName>
</protein>
<dbReference type="AlphaFoldDB" id="A0A2C6KHX5"/>
<evidence type="ECO:0000313" key="3">
    <source>
        <dbReference type="EMBL" id="PHJ17147.1"/>
    </source>
</evidence>
<dbReference type="EMBL" id="MIGC01005238">
    <property type="protein sequence ID" value="PHJ17147.1"/>
    <property type="molecule type" value="Genomic_DNA"/>
</dbReference>
<evidence type="ECO:0000256" key="2">
    <source>
        <dbReference type="SAM" id="SignalP"/>
    </source>
</evidence>
<accession>A0A2C6KHX5</accession>
<reference evidence="3 4" key="1">
    <citation type="journal article" date="2017" name="Int. J. Parasitol.">
        <title>The genome of the protozoan parasite Cystoisospora suis and a reverse vaccinology approach to identify vaccine candidates.</title>
        <authorList>
            <person name="Palmieri N."/>
            <person name="Shrestha A."/>
            <person name="Ruttkowski B."/>
            <person name="Beck T."/>
            <person name="Vogl C."/>
            <person name="Tomley F."/>
            <person name="Blake D.P."/>
            <person name="Joachim A."/>
        </authorList>
    </citation>
    <scope>NUCLEOTIDE SEQUENCE [LARGE SCALE GENOMIC DNA]</scope>
    <source>
        <strain evidence="3 4">Wien I</strain>
    </source>
</reference>
<dbReference type="GeneID" id="94432364"/>
<evidence type="ECO:0008006" key="5">
    <source>
        <dbReference type="Google" id="ProtNLM"/>
    </source>
</evidence>
<dbReference type="RefSeq" id="XP_067918872.1">
    <property type="nucleotide sequence ID" value="XM_068069153.1"/>
</dbReference>
<organism evidence="3 4">
    <name type="scientific">Cystoisospora suis</name>
    <dbReference type="NCBI Taxonomy" id="483139"/>
    <lineage>
        <taxon>Eukaryota</taxon>
        <taxon>Sar</taxon>
        <taxon>Alveolata</taxon>
        <taxon>Apicomplexa</taxon>
        <taxon>Conoidasida</taxon>
        <taxon>Coccidia</taxon>
        <taxon>Eucoccidiorida</taxon>
        <taxon>Eimeriorina</taxon>
        <taxon>Sarcocystidae</taxon>
        <taxon>Cystoisospora</taxon>
    </lineage>
</organism>
<feature type="chain" id="PRO_5011976610" description="Transmembrane protein" evidence="2">
    <location>
        <begin position="26"/>
        <end position="411"/>
    </location>
</feature>
<dbReference type="Proteomes" id="UP000221165">
    <property type="component" value="Unassembled WGS sequence"/>
</dbReference>
<proteinExistence type="predicted"/>
<feature type="region of interest" description="Disordered" evidence="1">
    <location>
        <begin position="32"/>
        <end position="64"/>
    </location>
</feature>
<dbReference type="OrthoDB" id="329988at2759"/>